<feature type="binding site" evidence="4">
    <location>
        <position position="223"/>
    </location>
    <ligand>
        <name>a divalent metal cation</name>
        <dbReference type="ChEBI" id="CHEBI:60240"/>
        <label>1</label>
    </ligand>
</feature>
<dbReference type="EMBL" id="SMDN01000009">
    <property type="protein sequence ID" value="TQC51405.1"/>
    <property type="molecule type" value="Genomic_DNA"/>
</dbReference>
<evidence type="ECO:0000256" key="3">
    <source>
        <dbReference type="ARBA" id="ARBA00022723"/>
    </source>
</evidence>
<name>A0A507SMF5_9BACT</name>
<dbReference type="SUPFAM" id="SSF102705">
    <property type="entry name" value="NIF3 (NGG1p interacting factor 3)-like"/>
    <property type="match status" value="1"/>
</dbReference>
<evidence type="ECO:0000256" key="2">
    <source>
        <dbReference type="ARBA" id="ARBA00022112"/>
    </source>
</evidence>
<proteinExistence type="inferred from homology"/>
<evidence type="ECO:0000256" key="4">
    <source>
        <dbReference type="PIRSR" id="PIRSR602678-1"/>
    </source>
</evidence>
<feature type="binding site" evidence="4">
    <location>
        <position position="66"/>
    </location>
    <ligand>
        <name>a divalent metal cation</name>
        <dbReference type="ChEBI" id="CHEBI:60240"/>
        <label>1</label>
    </ligand>
</feature>
<sequence>MKLRTVTNFLLEQYPLEDADEWDWAGFSLKYNLSEELTGVVVALDVTSKIIDYAIKQQANLIVVHHPFKFTEKWTDEYLQAPYKKRLVKILKSHGINVLALHTNYDNNLNGTSHKIAKALGFKEFEPFTTKYPCVISTLIGLNELKLKLEYCLRLRNFRTNSHDPMRKYNKIAILSGSGPASLASDLKFAGVELIITSDIKWSEWLTYKELDMDVLEVSHLDEQVFVDDIYATLKDNFSDLNIKTFKLEEPYKNI</sequence>
<evidence type="ECO:0000313" key="6">
    <source>
        <dbReference type="Proteomes" id="UP000320801"/>
    </source>
</evidence>
<dbReference type="GO" id="GO:0005737">
    <property type="term" value="C:cytoplasm"/>
    <property type="evidence" value="ECO:0007669"/>
    <property type="project" value="TreeGrafter"/>
</dbReference>
<keyword evidence="3 4" id="KW-0479">Metal-binding</keyword>
<dbReference type="InterPro" id="IPR036069">
    <property type="entry name" value="DUF34/NIF3_sf"/>
</dbReference>
<protein>
    <recommendedName>
        <fullName evidence="2">GTP cyclohydrolase 1 type 2 homolog</fullName>
    </recommendedName>
</protein>
<dbReference type="OrthoDB" id="9792792at2"/>
<comment type="similarity">
    <text evidence="1">Belongs to the GTP cyclohydrolase I type 2/NIF3 family.</text>
</comment>
<accession>A0A507SMF5</accession>
<dbReference type="FunFam" id="3.40.1390.30:FF:000001">
    <property type="entry name" value="GTP cyclohydrolase 1 type 2"/>
    <property type="match status" value="1"/>
</dbReference>
<dbReference type="Gene3D" id="3.40.1390.30">
    <property type="entry name" value="NIF3 (NGG1p interacting factor 3)-like"/>
    <property type="match status" value="2"/>
</dbReference>
<dbReference type="InterPro" id="IPR002678">
    <property type="entry name" value="DUF34/NIF3"/>
</dbReference>
<evidence type="ECO:0000256" key="1">
    <source>
        <dbReference type="ARBA" id="ARBA00006964"/>
    </source>
</evidence>
<gene>
    <name evidence="5" type="ORF">E1I18_02700</name>
</gene>
<feature type="binding site" evidence="4">
    <location>
        <position position="65"/>
    </location>
    <ligand>
        <name>a divalent metal cation</name>
        <dbReference type="ChEBI" id="CHEBI:60240"/>
        <label>1</label>
    </ligand>
</feature>
<dbReference type="PANTHER" id="PTHR13799">
    <property type="entry name" value="NGG1 INTERACTING FACTOR 3"/>
    <property type="match status" value="1"/>
</dbReference>
<dbReference type="Proteomes" id="UP000320801">
    <property type="component" value="Unassembled WGS sequence"/>
</dbReference>
<comment type="caution">
    <text evidence="5">The sequence shown here is derived from an EMBL/GenBank/DDBJ whole genome shotgun (WGS) entry which is preliminary data.</text>
</comment>
<dbReference type="RefSeq" id="WP_141484064.1">
    <property type="nucleotide sequence ID" value="NZ_SMDN01000009.1"/>
</dbReference>
<dbReference type="GO" id="GO:0046872">
    <property type="term" value="F:metal ion binding"/>
    <property type="evidence" value="ECO:0007669"/>
    <property type="project" value="UniProtKB-KW"/>
</dbReference>
<evidence type="ECO:0000313" key="5">
    <source>
        <dbReference type="EMBL" id="TQC51405.1"/>
    </source>
</evidence>
<feature type="binding site" evidence="4">
    <location>
        <position position="220"/>
    </location>
    <ligand>
        <name>a divalent metal cation</name>
        <dbReference type="ChEBI" id="CHEBI:60240"/>
        <label>1</label>
    </ligand>
</feature>
<feature type="binding site" evidence="4">
    <location>
        <position position="106"/>
    </location>
    <ligand>
        <name>a divalent metal cation</name>
        <dbReference type="ChEBI" id="CHEBI:60240"/>
        <label>1</label>
    </ligand>
</feature>
<reference evidence="5 6" key="1">
    <citation type="submission" date="2019-03" db="EMBL/GenBank/DDBJ databases">
        <title>Characterization of a novel Mycoplasma cynos real-time PCR assay.</title>
        <authorList>
            <person name="Tallmadge R.L."/>
            <person name="Mitchell P.K."/>
            <person name="Goodman L."/>
        </authorList>
    </citation>
    <scope>NUCLEOTIDE SEQUENCE [LARGE SCALE GENOMIC DNA]</scope>
    <source>
        <strain evidence="5 6">1642</strain>
    </source>
</reference>
<dbReference type="Pfam" id="PF01784">
    <property type="entry name" value="DUF34_NIF3"/>
    <property type="match status" value="1"/>
</dbReference>
<dbReference type="AlphaFoldDB" id="A0A507SMF5"/>
<organism evidence="5 6">
    <name type="scientific">Mycoplasmopsis mucosicanis</name>
    <dbReference type="NCBI Taxonomy" id="458208"/>
    <lineage>
        <taxon>Bacteria</taxon>
        <taxon>Bacillati</taxon>
        <taxon>Mycoplasmatota</taxon>
        <taxon>Mycoplasmoidales</taxon>
        <taxon>Metamycoplasmataceae</taxon>
        <taxon>Mycoplasmopsis</taxon>
    </lineage>
</organism>
<keyword evidence="6" id="KW-1185">Reference proteome</keyword>
<dbReference type="PANTHER" id="PTHR13799:SF14">
    <property type="entry name" value="GTP CYCLOHYDROLASE 1 TYPE 2 HOMOLOG"/>
    <property type="match status" value="1"/>
</dbReference>